<gene>
    <name evidence="1" type="ORF">C7460_10991</name>
</gene>
<name>A0A3D9L2D0_MARFU</name>
<dbReference type="EMBL" id="QREG01000009">
    <property type="protein sequence ID" value="RED98899.1"/>
    <property type="molecule type" value="Genomic_DNA"/>
</dbReference>
<evidence type="ECO:0000313" key="1">
    <source>
        <dbReference type="EMBL" id="RED98899.1"/>
    </source>
</evidence>
<dbReference type="RefSeq" id="WP_115868203.1">
    <property type="nucleotide sequence ID" value="NZ_QREG01000009.1"/>
</dbReference>
<reference evidence="1 2" key="1">
    <citation type="submission" date="2018-07" db="EMBL/GenBank/DDBJ databases">
        <title>Genomic Encyclopedia of Type Strains, Phase IV (KMG-IV): sequencing the most valuable type-strain genomes for metagenomic binning, comparative biology and taxonomic classification.</title>
        <authorList>
            <person name="Goeker M."/>
        </authorList>
    </citation>
    <scope>NUCLEOTIDE SEQUENCE [LARGE SCALE GENOMIC DNA]</scope>
    <source>
        <strain evidence="1 2">DSM 4134</strain>
    </source>
</reference>
<keyword evidence="2" id="KW-1185">Reference proteome</keyword>
<evidence type="ECO:0008006" key="3">
    <source>
        <dbReference type="Google" id="ProtNLM"/>
    </source>
</evidence>
<organism evidence="1 2">
    <name type="scientific">Marinoscillum furvescens DSM 4134</name>
    <dbReference type="NCBI Taxonomy" id="1122208"/>
    <lineage>
        <taxon>Bacteria</taxon>
        <taxon>Pseudomonadati</taxon>
        <taxon>Bacteroidota</taxon>
        <taxon>Cytophagia</taxon>
        <taxon>Cytophagales</taxon>
        <taxon>Reichenbachiellaceae</taxon>
        <taxon>Marinoscillum</taxon>
    </lineage>
</organism>
<accession>A0A3D9L2D0</accession>
<proteinExistence type="predicted"/>
<dbReference type="OrthoDB" id="1523667at2"/>
<comment type="caution">
    <text evidence="1">The sequence shown here is derived from an EMBL/GenBank/DDBJ whole genome shotgun (WGS) entry which is preliminary data.</text>
</comment>
<evidence type="ECO:0000313" key="2">
    <source>
        <dbReference type="Proteomes" id="UP000256779"/>
    </source>
</evidence>
<sequence length="232" mass="25664">MKKVIFIGLIFSSLLAIGQTEEDDYDTEITWGVNKNTNSGLVGGVIFKLARRKKENTFVTYGVELMNVKHPKEWHYPSATTGTRFVWGKANYLYAIRGQYGRERVLFKKAPQQGVQISAVAAAGPTIGVVAPYYILYNGNYVQFDPERHQSFNSIQGSGKLFQGLGESSIVPGANAKAGLAFEFGAFKNNVAGVEVGASLEAYPKKIIIVPTQENRAVFTALYFSIYWGTRR</sequence>
<dbReference type="AlphaFoldDB" id="A0A3D9L2D0"/>
<protein>
    <recommendedName>
        <fullName evidence="3">Outer membrane protein with beta-barrel domain</fullName>
    </recommendedName>
</protein>
<dbReference type="Proteomes" id="UP000256779">
    <property type="component" value="Unassembled WGS sequence"/>
</dbReference>